<evidence type="ECO:0000313" key="10">
    <source>
        <dbReference type="Proteomes" id="UP000612956"/>
    </source>
</evidence>
<dbReference type="EMBL" id="BMMW01000001">
    <property type="protein sequence ID" value="GGK34352.1"/>
    <property type="molecule type" value="Genomic_DNA"/>
</dbReference>
<dbReference type="Proteomes" id="UP000612956">
    <property type="component" value="Unassembled WGS sequence"/>
</dbReference>
<keyword evidence="2" id="KW-1277">Toxin-antitoxin system</keyword>
<keyword evidence="4" id="KW-0479">Metal-binding</keyword>
<evidence type="ECO:0000256" key="1">
    <source>
        <dbReference type="ARBA" id="ARBA00001946"/>
    </source>
</evidence>
<evidence type="ECO:0000256" key="7">
    <source>
        <dbReference type="ARBA" id="ARBA00038093"/>
    </source>
</evidence>
<keyword evidence="3" id="KW-0540">Nuclease</keyword>
<dbReference type="RefSeq" id="WP_188826857.1">
    <property type="nucleotide sequence ID" value="NZ_BMMW01000001.1"/>
</dbReference>
<dbReference type="GO" id="GO:0046872">
    <property type="term" value="F:metal ion binding"/>
    <property type="evidence" value="ECO:0007669"/>
    <property type="project" value="UniProtKB-KW"/>
</dbReference>
<dbReference type="InterPro" id="IPR050556">
    <property type="entry name" value="Type_II_TA_system_RNase"/>
</dbReference>
<feature type="domain" description="PIN" evidence="8">
    <location>
        <begin position="19"/>
        <end position="126"/>
    </location>
</feature>
<dbReference type="InterPro" id="IPR029060">
    <property type="entry name" value="PIN-like_dom_sf"/>
</dbReference>
<dbReference type="Pfam" id="PF01850">
    <property type="entry name" value="PIN"/>
    <property type="match status" value="1"/>
</dbReference>
<keyword evidence="10" id="KW-1185">Reference proteome</keyword>
<dbReference type="GO" id="GO:0004518">
    <property type="term" value="F:nuclease activity"/>
    <property type="evidence" value="ECO:0007669"/>
    <property type="project" value="UniProtKB-KW"/>
</dbReference>
<sequence length="142" mass="15782">MTTVRPRYLVDHSTMSHYRTSAQVEQTIDALAITGALCASAVTMDEARFSARNAQDLAYITELYGSVMHWLPFDDVAEANVRRIRTALWKIGAGRGAQTTDVHIAAVALTHDATVVHNDTDFQTISRAIPDFKQQRVKPEHS</sequence>
<dbReference type="PANTHER" id="PTHR33653:SF1">
    <property type="entry name" value="RIBONUCLEASE VAPC2"/>
    <property type="match status" value="1"/>
</dbReference>
<comment type="similarity">
    <text evidence="7">Belongs to the PINc/VapC protein family.</text>
</comment>
<evidence type="ECO:0000256" key="5">
    <source>
        <dbReference type="ARBA" id="ARBA00022801"/>
    </source>
</evidence>
<evidence type="ECO:0000256" key="6">
    <source>
        <dbReference type="ARBA" id="ARBA00022842"/>
    </source>
</evidence>
<comment type="caution">
    <text evidence="9">The sequence shown here is derived from an EMBL/GenBank/DDBJ whole genome shotgun (WGS) entry which is preliminary data.</text>
</comment>
<gene>
    <name evidence="9" type="ORF">GCM10011591_02620</name>
</gene>
<reference evidence="9" key="2">
    <citation type="submission" date="2020-09" db="EMBL/GenBank/DDBJ databases">
        <authorList>
            <person name="Sun Q."/>
            <person name="Zhou Y."/>
        </authorList>
    </citation>
    <scope>NUCLEOTIDE SEQUENCE</scope>
    <source>
        <strain evidence="9">CGMCC 4.7278</strain>
    </source>
</reference>
<proteinExistence type="inferred from homology"/>
<evidence type="ECO:0000313" key="9">
    <source>
        <dbReference type="EMBL" id="GGK34352.1"/>
    </source>
</evidence>
<evidence type="ECO:0000256" key="3">
    <source>
        <dbReference type="ARBA" id="ARBA00022722"/>
    </source>
</evidence>
<accession>A0A917Q8G8</accession>
<dbReference type="GO" id="GO:0016787">
    <property type="term" value="F:hydrolase activity"/>
    <property type="evidence" value="ECO:0007669"/>
    <property type="project" value="UniProtKB-KW"/>
</dbReference>
<name>A0A917Q8G8_9NOCA</name>
<keyword evidence="5" id="KW-0378">Hydrolase</keyword>
<reference evidence="9" key="1">
    <citation type="journal article" date="2014" name="Int. J. Syst. Evol. Microbiol.">
        <title>Complete genome sequence of Corynebacterium casei LMG S-19264T (=DSM 44701T), isolated from a smear-ripened cheese.</title>
        <authorList>
            <consortium name="US DOE Joint Genome Institute (JGI-PGF)"/>
            <person name="Walter F."/>
            <person name="Albersmeier A."/>
            <person name="Kalinowski J."/>
            <person name="Ruckert C."/>
        </authorList>
    </citation>
    <scope>NUCLEOTIDE SEQUENCE</scope>
    <source>
        <strain evidence="9">CGMCC 4.7278</strain>
    </source>
</reference>
<dbReference type="AlphaFoldDB" id="A0A917Q8G8"/>
<evidence type="ECO:0000256" key="2">
    <source>
        <dbReference type="ARBA" id="ARBA00022649"/>
    </source>
</evidence>
<dbReference type="SUPFAM" id="SSF88723">
    <property type="entry name" value="PIN domain-like"/>
    <property type="match status" value="1"/>
</dbReference>
<dbReference type="InterPro" id="IPR002716">
    <property type="entry name" value="PIN_dom"/>
</dbReference>
<keyword evidence="6" id="KW-0460">Magnesium</keyword>
<protein>
    <recommendedName>
        <fullName evidence="8">PIN domain-containing protein</fullName>
    </recommendedName>
</protein>
<organism evidence="9 10">
    <name type="scientific">Nocardia camponoti</name>
    <dbReference type="NCBI Taxonomy" id="1616106"/>
    <lineage>
        <taxon>Bacteria</taxon>
        <taxon>Bacillati</taxon>
        <taxon>Actinomycetota</taxon>
        <taxon>Actinomycetes</taxon>
        <taxon>Mycobacteriales</taxon>
        <taxon>Nocardiaceae</taxon>
        <taxon>Nocardia</taxon>
    </lineage>
</organism>
<dbReference type="Gene3D" id="3.40.50.1010">
    <property type="entry name" value="5'-nuclease"/>
    <property type="match status" value="1"/>
</dbReference>
<evidence type="ECO:0000259" key="8">
    <source>
        <dbReference type="Pfam" id="PF01850"/>
    </source>
</evidence>
<comment type="cofactor">
    <cofactor evidence="1">
        <name>Mg(2+)</name>
        <dbReference type="ChEBI" id="CHEBI:18420"/>
    </cofactor>
</comment>
<evidence type="ECO:0000256" key="4">
    <source>
        <dbReference type="ARBA" id="ARBA00022723"/>
    </source>
</evidence>
<dbReference type="PANTHER" id="PTHR33653">
    <property type="entry name" value="RIBONUCLEASE VAPC2"/>
    <property type="match status" value="1"/>
</dbReference>